<dbReference type="InterPro" id="IPR016181">
    <property type="entry name" value="Acyl_CoA_acyltransferase"/>
</dbReference>
<dbReference type="Gene3D" id="3.40.630.30">
    <property type="match status" value="1"/>
</dbReference>
<dbReference type="PROSITE" id="PS51186">
    <property type="entry name" value="GNAT"/>
    <property type="match status" value="1"/>
</dbReference>
<name>A0A4R4PN39_9ACTN</name>
<evidence type="ECO:0000313" key="2">
    <source>
        <dbReference type="EMBL" id="TDC23552.1"/>
    </source>
</evidence>
<gene>
    <name evidence="2" type="ORF">E1261_28100</name>
</gene>
<dbReference type="InterPro" id="IPR000182">
    <property type="entry name" value="GNAT_dom"/>
</dbReference>
<dbReference type="Pfam" id="PF00583">
    <property type="entry name" value="Acetyltransf_1"/>
    <property type="match status" value="1"/>
</dbReference>
<dbReference type="Proteomes" id="UP000295075">
    <property type="component" value="Unassembled WGS sequence"/>
</dbReference>
<dbReference type="EMBL" id="SMKA01000161">
    <property type="protein sequence ID" value="TDC23552.1"/>
    <property type="molecule type" value="Genomic_DNA"/>
</dbReference>
<organism evidence="2 3">
    <name type="scientific">Kribbella albertanoniae</name>
    <dbReference type="NCBI Taxonomy" id="1266829"/>
    <lineage>
        <taxon>Bacteria</taxon>
        <taxon>Bacillati</taxon>
        <taxon>Actinomycetota</taxon>
        <taxon>Actinomycetes</taxon>
        <taxon>Propionibacteriales</taxon>
        <taxon>Kribbellaceae</taxon>
        <taxon>Kribbella</taxon>
    </lineage>
</organism>
<dbReference type="GO" id="GO:0016747">
    <property type="term" value="F:acyltransferase activity, transferring groups other than amino-acyl groups"/>
    <property type="evidence" value="ECO:0007669"/>
    <property type="project" value="InterPro"/>
</dbReference>
<dbReference type="CDD" id="cd04301">
    <property type="entry name" value="NAT_SF"/>
    <property type="match status" value="1"/>
</dbReference>
<comment type="caution">
    <text evidence="2">The sequence shown here is derived from an EMBL/GenBank/DDBJ whole genome shotgun (WGS) entry which is preliminary data.</text>
</comment>
<evidence type="ECO:0000259" key="1">
    <source>
        <dbReference type="PROSITE" id="PS51186"/>
    </source>
</evidence>
<keyword evidence="2" id="KW-0808">Transferase</keyword>
<proteinExistence type="predicted"/>
<protein>
    <submittedName>
        <fullName evidence="2">GNAT family N-acetyltransferase</fullName>
    </submittedName>
</protein>
<dbReference type="RefSeq" id="WP_132411705.1">
    <property type="nucleotide sequence ID" value="NZ_SMKA01000161.1"/>
</dbReference>
<keyword evidence="3" id="KW-1185">Reference proteome</keyword>
<evidence type="ECO:0000313" key="3">
    <source>
        <dbReference type="Proteomes" id="UP000295075"/>
    </source>
</evidence>
<sequence length="266" mass="28183">MELTERLERAEGEMIWALTQSPPEVVDALGISGRRIGKGIVLVMSKDSIDYWSRASGFGFDRPIDSALVGEILEVARAAGSRVLNFHLAPEVLPADWADICAEYGIVAGGTWVKAVREAGPVAPVETDLRIGVIAPDEAAVWAANQIEVFGIPADQTDLLAAFAGAPGITAYGAWDGDKLVATGALVVSGEVGECVSGTTLPAYRGRGAQSAILARRAEDAFAAGCRWVTSETGKPGPGEHNSSLANMERVGFKVAYDRPIYRWKV</sequence>
<dbReference type="SUPFAM" id="SSF55729">
    <property type="entry name" value="Acyl-CoA N-acyltransferases (Nat)"/>
    <property type="match status" value="1"/>
</dbReference>
<feature type="domain" description="N-acetyltransferase" evidence="1">
    <location>
        <begin position="129"/>
        <end position="266"/>
    </location>
</feature>
<reference evidence="2 3" key="1">
    <citation type="submission" date="2019-03" db="EMBL/GenBank/DDBJ databases">
        <title>Draft genome sequences of novel Actinobacteria.</title>
        <authorList>
            <person name="Sahin N."/>
            <person name="Ay H."/>
            <person name="Saygin H."/>
        </authorList>
    </citation>
    <scope>NUCLEOTIDE SEQUENCE [LARGE SCALE GENOMIC DNA]</scope>
    <source>
        <strain evidence="2 3">JCM 30547</strain>
    </source>
</reference>
<dbReference type="OrthoDB" id="4712828at2"/>
<dbReference type="AlphaFoldDB" id="A0A4R4PN39"/>
<accession>A0A4R4PN39</accession>